<dbReference type="PROSITE" id="PS51257">
    <property type="entry name" value="PROKAR_LIPOPROTEIN"/>
    <property type="match status" value="1"/>
</dbReference>
<comment type="caution">
    <text evidence="1">The sequence shown here is derived from an EMBL/GenBank/DDBJ whole genome shotgun (WGS) entry which is preliminary data.</text>
</comment>
<name>A0A9D9N1X1_9SPIR</name>
<accession>A0A9D9N1X1</accession>
<evidence type="ECO:0000313" key="1">
    <source>
        <dbReference type="EMBL" id="MBO8457158.1"/>
    </source>
</evidence>
<sequence length="204" mass="23362">MAGRHGMKKNYLIFGILMVVTSCSNFWNDRIETGLFVPEISYKIVKNSYNSYYEVEIECSQKNVFASYNVYCATTEDGNFKLVKNFPSYQSMSMEIQQGKVYLFKAQSVYNKKISGFSKVIEVKVFDGVPENIQVDKIDSKYMKITWDPVEGAIGYEVEVTGRYSTGRTETCEYTCPLSDSGTIYINAVFNDYFGARTKFDYSL</sequence>
<reference evidence="1" key="2">
    <citation type="journal article" date="2021" name="PeerJ">
        <title>Extensive microbial diversity within the chicken gut microbiome revealed by metagenomics and culture.</title>
        <authorList>
            <person name="Gilroy R."/>
            <person name="Ravi A."/>
            <person name="Getino M."/>
            <person name="Pursley I."/>
            <person name="Horton D.L."/>
            <person name="Alikhan N.F."/>
            <person name="Baker D."/>
            <person name="Gharbi K."/>
            <person name="Hall N."/>
            <person name="Watson M."/>
            <person name="Adriaenssens E.M."/>
            <person name="Foster-Nyarko E."/>
            <person name="Jarju S."/>
            <person name="Secka A."/>
            <person name="Antonio M."/>
            <person name="Oren A."/>
            <person name="Chaudhuri R.R."/>
            <person name="La Ragione R."/>
            <person name="Hildebrand F."/>
            <person name="Pallen M.J."/>
        </authorList>
    </citation>
    <scope>NUCLEOTIDE SEQUENCE</scope>
    <source>
        <strain evidence="1">10532</strain>
    </source>
</reference>
<dbReference type="EMBL" id="JADIMM010000036">
    <property type="protein sequence ID" value="MBO8457158.1"/>
    <property type="molecule type" value="Genomic_DNA"/>
</dbReference>
<evidence type="ECO:0008006" key="3">
    <source>
        <dbReference type="Google" id="ProtNLM"/>
    </source>
</evidence>
<gene>
    <name evidence="1" type="ORF">IAA81_02885</name>
</gene>
<evidence type="ECO:0000313" key="2">
    <source>
        <dbReference type="Proteomes" id="UP000823638"/>
    </source>
</evidence>
<proteinExistence type="predicted"/>
<dbReference type="InterPro" id="IPR036116">
    <property type="entry name" value="FN3_sf"/>
</dbReference>
<organism evidence="1 2">
    <name type="scientific">Candidatus Gallitreponema excrementavium</name>
    <dbReference type="NCBI Taxonomy" id="2840840"/>
    <lineage>
        <taxon>Bacteria</taxon>
        <taxon>Pseudomonadati</taxon>
        <taxon>Spirochaetota</taxon>
        <taxon>Spirochaetia</taxon>
        <taxon>Spirochaetales</taxon>
        <taxon>Candidatus Gallitreponema</taxon>
    </lineage>
</organism>
<dbReference type="SUPFAM" id="SSF49265">
    <property type="entry name" value="Fibronectin type III"/>
    <property type="match status" value="1"/>
</dbReference>
<dbReference type="AlphaFoldDB" id="A0A9D9N1X1"/>
<protein>
    <recommendedName>
        <fullName evidence="3">Fibronectin type-III domain-containing protein</fullName>
    </recommendedName>
</protein>
<reference evidence="1" key="1">
    <citation type="submission" date="2020-10" db="EMBL/GenBank/DDBJ databases">
        <authorList>
            <person name="Gilroy R."/>
        </authorList>
    </citation>
    <scope>NUCLEOTIDE SEQUENCE</scope>
    <source>
        <strain evidence="1">10532</strain>
    </source>
</reference>
<dbReference type="Proteomes" id="UP000823638">
    <property type="component" value="Unassembled WGS sequence"/>
</dbReference>